<evidence type="ECO:0000313" key="2">
    <source>
        <dbReference type="Proteomes" id="UP000012073"/>
    </source>
</evidence>
<dbReference type="GeneID" id="17319183"/>
<dbReference type="EMBL" id="HG002320">
    <property type="protein sequence ID" value="CDF41175.1"/>
    <property type="molecule type" value="Genomic_DNA"/>
</dbReference>
<proteinExistence type="predicted"/>
<keyword evidence="2" id="KW-1185">Reference proteome</keyword>
<gene>
    <name evidence="1" type="ORF">CHC_T00007716001</name>
</gene>
<protein>
    <submittedName>
        <fullName evidence="1">Uncharacterized protein</fullName>
    </submittedName>
</protein>
<accession>R7QUZ1</accession>
<evidence type="ECO:0000313" key="1">
    <source>
        <dbReference type="EMBL" id="CDF41175.1"/>
    </source>
</evidence>
<dbReference type="AlphaFoldDB" id="R7QUZ1"/>
<dbReference type="RefSeq" id="XP_005711468.1">
    <property type="nucleotide sequence ID" value="XM_005711411.1"/>
</dbReference>
<reference evidence="2" key="1">
    <citation type="journal article" date="2013" name="Proc. Natl. Acad. Sci. U.S.A.">
        <title>Genome structure and metabolic features in the red seaweed Chondrus crispus shed light on evolution of the Archaeplastida.</title>
        <authorList>
            <person name="Collen J."/>
            <person name="Porcel B."/>
            <person name="Carre W."/>
            <person name="Ball S.G."/>
            <person name="Chaparro C."/>
            <person name="Tonon T."/>
            <person name="Barbeyron T."/>
            <person name="Michel G."/>
            <person name="Noel B."/>
            <person name="Valentin K."/>
            <person name="Elias M."/>
            <person name="Artiguenave F."/>
            <person name="Arun A."/>
            <person name="Aury J.M."/>
            <person name="Barbosa-Neto J.F."/>
            <person name="Bothwell J.H."/>
            <person name="Bouget F.Y."/>
            <person name="Brillet L."/>
            <person name="Cabello-Hurtado F."/>
            <person name="Capella-Gutierrez S."/>
            <person name="Charrier B."/>
            <person name="Cladiere L."/>
            <person name="Cock J.M."/>
            <person name="Coelho S.M."/>
            <person name="Colleoni C."/>
            <person name="Czjzek M."/>
            <person name="Da Silva C."/>
            <person name="Delage L."/>
            <person name="Denoeud F."/>
            <person name="Deschamps P."/>
            <person name="Dittami S.M."/>
            <person name="Gabaldon T."/>
            <person name="Gachon C.M."/>
            <person name="Groisillier A."/>
            <person name="Herve C."/>
            <person name="Jabbari K."/>
            <person name="Katinka M."/>
            <person name="Kloareg B."/>
            <person name="Kowalczyk N."/>
            <person name="Labadie K."/>
            <person name="Leblanc C."/>
            <person name="Lopez P.J."/>
            <person name="McLachlan D.H."/>
            <person name="Meslet-Cladiere L."/>
            <person name="Moustafa A."/>
            <person name="Nehr Z."/>
            <person name="Nyvall Collen P."/>
            <person name="Panaud O."/>
            <person name="Partensky F."/>
            <person name="Poulain J."/>
            <person name="Rensing S.A."/>
            <person name="Rousvoal S."/>
            <person name="Samson G."/>
            <person name="Symeonidi A."/>
            <person name="Weissenbach J."/>
            <person name="Zambounis A."/>
            <person name="Wincker P."/>
            <person name="Boyen C."/>
        </authorList>
    </citation>
    <scope>NUCLEOTIDE SEQUENCE [LARGE SCALE GENOMIC DNA]</scope>
    <source>
        <strain evidence="2">cv. Stackhouse</strain>
    </source>
</reference>
<dbReference type="Proteomes" id="UP000012073">
    <property type="component" value="Unassembled WGS sequence"/>
</dbReference>
<dbReference type="Gramene" id="CDF41175">
    <property type="protein sequence ID" value="CDF41175"/>
    <property type="gene ID" value="CHC_T00007716001"/>
</dbReference>
<dbReference type="KEGG" id="ccp:CHC_T00007716001"/>
<sequence>MVSNGYIGDSFPNGFNNSGTFMTQHGWKQTLGIGATKCVRICVTYTRGKHFDADLVCFRGLDLDLFDDEIAIRTPGDRSTASDSSSCHGFNVRPTFTCFCRCEEVVNGAAWGRADKSEEIAVRFESIASN</sequence>
<organism evidence="1 2">
    <name type="scientific">Chondrus crispus</name>
    <name type="common">Carrageen Irish moss</name>
    <name type="synonym">Polymorpha crispa</name>
    <dbReference type="NCBI Taxonomy" id="2769"/>
    <lineage>
        <taxon>Eukaryota</taxon>
        <taxon>Rhodophyta</taxon>
        <taxon>Florideophyceae</taxon>
        <taxon>Rhodymeniophycidae</taxon>
        <taxon>Gigartinales</taxon>
        <taxon>Gigartinaceae</taxon>
        <taxon>Chondrus</taxon>
    </lineage>
</organism>
<name>R7QUZ1_CHOCR</name>